<dbReference type="Pfam" id="PF17769">
    <property type="entry name" value="PurK_C"/>
    <property type="match status" value="1"/>
</dbReference>
<dbReference type="Gene3D" id="3.30.470.20">
    <property type="entry name" value="ATP-grasp fold, B domain"/>
    <property type="match status" value="1"/>
</dbReference>
<dbReference type="GO" id="GO:0006164">
    <property type="term" value="P:purine nucleotide biosynthetic process"/>
    <property type="evidence" value="ECO:0007669"/>
    <property type="project" value="UniProtKB-KW"/>
</dbReference>
<evidence type="ECO:0000259" key="5">
    <source>
        <dbReference type="PROSITE" id="PS50975"/>
    </source>
</evidence>
<dbReference type="PANTHER" id="PTHR11609">
    <property type="entry name" value="PURINE BIOSYNTHESIS PROTEIN 6/7, PUR6/7"/>
    <property type="match status" value="1"/>
</dbReference>
<name>A0A271J5B4_9BACT</name>
<accession>A0A271J5B4</accession>
<feature type="domain" description="ATP-grasp" evidence="5">
    <location>
        <begin position="89"/>
        <end position="275"/>
    </location>
</feature>
<evidence type="ECO:0000313" key="7">
    <source>
        <dbReference type="Proteomes" id="UP000216339"/>
    </source>
</evidence>
<dbReference type="PROSITE" id="PS50975">
    <property type="entry name" value="ATP_GRASP"/>
    <property type="match status" value="1"/>
</dbReference>
<dbReference type="AlphaFoldDB" id="A0A271J5B4"/>
<dbReference type="SUPFAM" id="SSF56059">
    <property type="entry name" value="Glutathione synthetase ATP-binding domain-like"/>
    <property type="match status" value="1"/>
</dbReference>
<dbReference type="PANTHER" id="PTHR11609:SF5">
    <property type="entry name" value="PHOSPHORIBOSYLAMINOIMIDAZOLE CARBOXYLASE"/>
    <property type="match status" value="1"/>
</dbReference>
<reference evidence="6 7" key="1">
    <citation type="submission" date="2016-11" db="EMBL/GenBank/DDBJ databases">
        <title>Study of marine rhodopsin-containing bacteria.</title>
        <authorList>
            <person name="Yoshizawa S."/>
            <person name="Kumagai Y."/>
            <person name="Kogure K."/>
        </authorList>
    </citation>
    <scope>NUCLEOTIDE SEQUENCE [LARGE SCALE GENOMIC DNA]</scope>
    <source>
        <strain evidence="6 7">SAORIC-28</strain>
    </source>
</reference>
<evidence type="ECO:0000256" key="4">
    <source>
        <dbReference type="PROSITE-ProRule" id="PRU00409"/>
    </source>
</evidence>
<sequence>MTALAAARLGVPVRVLADRETGTGLPFSGVTIADWEDPVVLRDWAAGCDAVTVESEWAPADRLLAVAPDVRLRPGAATLTTVRHKGRQRRAFAEAGLPQPEHVLAATRDEARAAVERFGTAVLKQFEGSYDGYGNATCRSERDVDAAWDDLAAEDGLLVESFVAFEAEAAVTVARRADGEAVVYPAVRSEHRDHRLHAATVPAGFSDATEQTARRVALDTLAALDATGVATVELFVTGTGEVLINEVAPRPHNTAHLTIDAHHTSQFENHARAVLGLPLGDSGLRVPAACMVNVLGQREGAASPDLDDALRVPGASVHLYGKATVRPQRKMGHVTVTAADVDTARERAEAAAAAVRL</sequence>
<proteinExistence type="predicted"/>
<protein>
    <recommendedName>
        <fullName evidence="5">ATP-grasp domain-containing protein</fullName>
    </recommendedName>
</protein>
<comment type="caution">
    <text evidence="6">The sequence shown here is derived from an EMBL/GenBank/DDBJ whole genome shotgun (WGS) entry which is preliminary data.</text>
</comment>
<organism evidence="6 7">
    <name type="scientific">Rubrivirga marina</name>
    <dbReference type="NCBI Taxonomy" id="1196024"/>
    <lineage>
        <taxon>Bacteria</taxon>
        <taxon>Pseudomonadati</taxon>
        <taxon>Rhodothermota</taxon>
        <taxon>Rhodothermia</taxon>
        <taxon>Rhodothermales</taxon>
        <taxon>Rubricoccaceae</taxon>
        <taxon>Rubrivirga</taxon>
    </lineage>
</organism>
<evidence type="ECO:0000256" key="2">
    <source>
        <dbReference type="ARBA" id="ARBA00022755"/>
    </source>
</evidence>
<dbReference type="InterPro" id="IPR016185">
    <property type="entry name" value="PreATP-grasp_dom_sf"/>
</dbReference>
<evidence type="ECO:0000313" key="6">
    <source>
        <dbReference type="EMBL" id="PAP78721.1"/>
    </source>
</evidence>
<dbReference type="Proteomes" id="UP000216339">
    <property type="component" value="Unassembled WGS sequence"/>
</dbReference>
<dbReference type="GO" id="GO:0003824">
    <property type="term" value="F:catalytic activity"/>
    <property type="evidence" value="ECO:0007669"/>
    <property type="project" value="UniProtKB-ARBA"/>
</dbReference>
<keyword evidence="7" id="KW-1185">Reference proteome</keyword>
<dbReference type="InterPro" id="IPR011054">
    <property type="entry name" value="Rudment_hybrid_motif"/>
</dbReference>
<keyword evidence="2" id="KW-0658">Purine biosynthesis</keyword>
<dbReference type="Pfam" id="PF02222">
    <property type="entry name" value="ATP-grasp"/>
    <property type="match status" value="1"/>
</dbReference>
<dbReference type="EMBL" id="MQWD01000001">
    <property type="protein sequence ID" value="PAP78721.1"/>
    <property type="molecule type" value="Genomic_DNA"/>
</dbReference>
<dbReference type="SUPFAM" id="SSF51246">
    <property type="entry name" value="Rudiment single hybrid motif"/>
    <property type="match status" value="1"/>
</dbReference>
<dbReference type="InterPro" id="IPR040686">
    <property type="entry name" value="PurK_C"/>
</dbReference>
<dbReference type="InterPro" id="IPR011761">
    <property type="entry name" value="ATP-grasp"/>
</dbReference>
<dbReference type="Gene3D" id="3.40.50.20">
    <property type="match status" value="1"/>
</dbReference>
<dbReference type="GO" id="GO:0046872">
    <property type="term" value="F:metal ion binding"/>
    <property type="evidence" value="ECO:0007669"/>
    <property type="project" value="InterPro"/>
</dbReference>
<keyword evidence="1 4" id="KW-0547">Nucleotide-binding</keyword>
<evidence type="ECO:0000256" key="3">
    <source>
        <dbReference type="ARBA" id="ARBA00022840"/>
    </source>
</evidence>
<dbReference type="InterPro" id="IPR013815">
    <property type="entry name" value="ATP_grasp_subdomain_1"/>
</dbReference>
<keyword evidence="3 4" id="KW-0067">ATP-binding</keyword>
<dbReference type="InterPro" id="IPR003135">
    <property type="entry name" value="ATP-grasp_carboxylate-amine"/>
</dbReference>
<dbReference type="GO" id="GO:0005829">
    <property type="term" value="C:cytosol"/>
    <property type="evidence" value="ECO:0007669"/>
    <property type="project" value="TreeGrafter"/>
</dbReference>
<dbReference type="Gene3D" id="3.30.1490.20">
    <property type="entry name" value="ATP-grasp fold, A domain"/>
    <property type="match status" value="1"/>
</dbReference>
<dbReference type="SUPFAM" id="SSF52440">
    <property type="entry name" value="PreATP-grasp domain"/>
    <property type="match status" value="1"/>
</dbReference>
<evidence type="ECO:0000256" key="1">
    <source>
        <dbReference type="ARBA" id="ARBA00022741"/>
    </source>
</evidence>
<dbReference type="GO" id="GO:0005524">
    <property type="term" value="F:ATP binding"/>
    <property type="evidence" value="ECO:0007669"/>
    <property type="project" value="UniProtKB-UniRule"/>
</dbReference>
<gene>
    <name evidence="6" type="ORF">BSZ37_09475</name>
</gene>